<evidence type="ECO:0000256" key="2">
    <source>
        <dbReference type="ARBA" id="ARBA00022801"/>
    </source>
</evidence>
<reference evidence="5 6" key="2">
    <citation type="submission" date="2019-07" db="EMBL/GenBank/DDBJ databases">
        <authorList>
            <person name="Huang Y."/>
        </authorList>
    </citation>
    <scope>NUCLEOTIDE SEQUENCE [LARGE SCALE GENOMIC DNA]</scope>
    <source>
        <strain evidence="5 6">HY188</strain>
    </source>
</reference>
<dbReference type="GO" id="GO:0046872">
    <property type="term" value="F:metal ion binding"/>
    <property type="evidence" value="ECO:0007669"/>
    <property type="project" value="UniProtKB-KW"/>
</dbReference>
<keyword evidence="2" id="KW-0378">Hydrolase</keyword>
<evidence type="ECO:0000256" key="1">
    <source>
        <dbReference type="ARBA" id="ARBA00022723"/>
    </source>
</evidence>
<dbReference type="OrthoDB" id="9777306at2"/>
<dbReference type="Gene3D" id="3.40.720.10">
    <property type="entry name" value="Alkaline Phosphatase, subunit A"/>
    <property type="match status" value="1"/>
</dbReference>
<feature type="domain" description="Sulfatase N-terminal" evidence="4">
    <location>
        <begin position="4"/>
        <end position="333"/>
    </location>
</feature>
<dbReference type="Pfam" id="PF00884">
    <property type="entry name" value="Sulfatase"/>
    <property type="match status" value="1"/>
</dbReference>
<dbReference type="PANTHER" id="PTHR45953:SF1">
    <property type="entry name" value="IDURONATE 2-SULFATASE"/>
    <property type="match status" value="1"/>
</dbReference>
<dbReference type="GO" id="GO:0005737">
    <property type="term" value="C:cytoplasm"/>
    <property type="evidence" value="ECO:0007669"/>
    <property type="project" value="TreeGrafter"/>
</dbReference>
<feature type="region of interest" description="Disordered" evidence="3">
    <location>
        <begin position="126"/>
        <end position="155"/>
    </location>
</feature>
<dbReference type="CDD" id="cd16148">
    <property type="entry name" value="sulfatase_like"/>
    <property type="match status" value="1"/>
</dbReference>
<proteinExistence type="predicted"/>
<dbReference type="InterPro" id="IPR017850">
    <property type="entry name" value="Alkaline_phosphatase_core_sf"/>
</dbReference>
<evidence type="ECO:0000313" key="6">
    <source>
        <dbReference type="Proteomes" id="UP000317344"/>
    </source>
</evidence>
<keyword evidence="1" id="KW-0479">Metal-binding</keyword>
<dbReference type="Proteomes" id="UP000317344">
    <property type="component" value="Chromosome"/>
</dbReference>
<dbReference type="GO" id="GO:0008484">
    <property type="term" value="F:sulfuric ester hydrolase activity"/>
    <property type="evidence" value="ECO:0007669"/>
    <property type="project" value="TreeGrafter"/>
</dbReference>
<dbReference type="PANTHER" id="PTHR45953">
    <property type="entry name" value="IDURONATE 2-SULFATASE"/>
    <property type="match status" value="1"/>
</dbReference>
<dbReference type="AlphaFoldDB" id="A0A516X206"/>
<protein>
    <submittedName>
        <fullName evidence="5">Sulfatase</fullName>
    </submittedName>
</protein>
<sequence length="598" mass="67332">MRAIMVMFDTLNRRYLPPYGATGIHAPNFARLQERTATFDNCYAGSMPCMPARREMHTGRHNFLHRSWGPLEPFDDSVPAMLGAAGVHSHLATDHYHYWEDGGATYHNRYSTYELFRGQEGDRWKGQVADPDELTNPRSMRTGPGGIRQDTINRRHMRTEDRHPQTLTFDAGLEFIDTNRDADRWFLQIETFDPHEPFFSYDRHRQHYPHDYDGPHFDWPDYGRVSEDRQAVEHLRAEYASLLTMCDASLGRVLDAMDEHGMWDDTMLIVCTDHGFLLGERGWWGKSVQPWYDETIHTPLFIWDPRSGVRGERRGTLVQTVDLGPTLLEFFGVERTPDMHGSPLADAVGEDSAVRDGALFGIFGGHANVTDGRYVYMRACADPGNQPLDEYTLMPTHMNAPFTPEELRVATLSPPLPFTKGVPVLRVPGQSFGNPWSFGTMLFDLHADPGQREPLVDDALELRMARLMTRLLREHDAPPGQFERLGLPAEGEVGPEHLLARAQWPQVAASTAALPEPAEFRSTGLGVLSSFDELLDDPLGREVVTRHLPLIARADVRPRIGRLSPYRLAAMTPTLSPALLKMMDDELAGAGAGDGRGE</sequence>
<accession>A0A516X206</accession>
<evidence type="ECO:0000256" key="3">
    <source>
        <dbReference type="SAM" id="MobiDB-lite"/>
    </source>
</evidence>
<gene>
    <name evidence="5" type="ORF">FO059_06730</name>
</gene>
<name>A0A516X206_9ACTN</name>
<reference evidence="5 6" key="1">
    <citation type="submission" date="2019-07" db="EMBL/GenBank/DDBJ databases">
        <title>Tomitella cavernea sp. nov., an actinomycete isolated from soil.</title>
        <authorList>
            <person name="Cheng J."/>
        </authorList>
    </citation>
    <scope>NUCLEOTIDE SEQUENCE [LARGE SCALE GENOMIC DNA]</scope>
    <source>
        <strain evidence="5 6">HY188</strain>
    </source>
</reference>
<keyword evidence="6" id="KW-1185">Reference proteome</keyword>
<dbReference type="SUPFAM" id="SSF53649">
    <property type="entry name" value="Alkaline phosphatase-like"/>
    <property type="match status" value="1"/>
</dbReference>
<dbReference type="RefSeq" id="WP_143907419.1">
    <property type="nucleotide sequence ID" value="NZ_CP041765.1"/>
</dbReference>
<evidence type="ECO:0000313" key="5">
    <source>
        <dbReference type="EMBL" id="QDQ97083.1"/>
    </source>
</evidence>
<dbReference type="EMBL" id="CP041765">
    <property type="protein sequence ID" value="QDQ97083.1"/>
    <property type="molecule type" value="Genomic_DNA"/>
</dbReference>
<evidence type="ECO:0000259" key="4">
    <source>
        <dbReference type="Pfam" id="PF00884"/>
    </source>
</evidence>
<dbReference type="KEGG" id="toy:FO059_06730"/>
<dbReference type="InterPro" id="IPR000917">
    <property type="entry name" value="Sulfatase_N"/>
</dbReference>
<organism evidence="5 6">
    <name type="scientific">Tomitella fengzijianii</name>
    <dbReference type="NCBI Taxonomy" id="2597660"/>
    <lineage>
        <taxon>Bacteria</taxon>
        <taxon>Bacillati</taxon>
        <taxon>Actinomycetota</taxon>
        <taxon>Actinomycetes</taxon>
        <taxon>Mycobacteriales</taxon>
        <taxon>Tomitella</taxon>
    </lineage>
</organism>